<dbReference type="SUPFAM" id="SSF51445">
    <property type="entry name" value="(Trans)glycosidases"/>
    <property type="match status" value="1"/>
</dbReference>
<feature type="domain" description="DUF4434" evidence="1">
    <location>
        <begin position="14"/>
        <end position="320"/>
    </location>
</feature>
<keyword evidence="3" id="KW-1185">Reference proteome</keyword>
<dbReference type="Proteomes" id="UP000245959">
    <property type="component" value="Unassembled WGS sequence"/>
</dbReference>
<dbReference type="InterPro" id="IPR017853">
    <property type="entry name" value="GH"/>
</dbReference>
<dbReference type="AlphaFoldDB" id="A0A2U1BAA0"/>
<dbReference type="Gene3D" id="3.20.20.80">
    <property type="entry name" value="Glycosidases"/>
    <property type="match status" value="1"/>
</dbReference>
<reference evidence="2 3" key="1">
    <citation type="submission" date="2018-04" db="EMBL/GenBank/DDBJ databases">
        <title>Genomic Encyclopedia of Type Strains, Phase IV (KMG-IV): sequencing the most valuable type-strain genomes for metagenomic binning, comparative biology and taxonomic classification.</title>
        <authorList>
            <person name="Goeker M."/>
        </authorList>
    </citation>
    <scope>NUCLEOTIDE SEQUENCE [LARGE SCALE GENOMIC DNA]</scope>
    <source>
        <strain evidence="2 3">DSM 14823</strain>
    </source>
</reference>
<dbReference type="EMBL" id="QEKH01000002">
    <property type="protein sequence ID" value="PVY45604.1"/>
    <property type="molecule type" value="Genomic_DNA"/>
</dbReference>
<comment type="caution">
    <text evidence="2">The sequence shown here is derived from an EMBL/GenBank/DDBJ whole genome shotgun (WGS) entry which is preliminary data.</text>
</comment>
<gene>
    <name evidence="2" type="ORF">C8D82_102176</name>
</gene>
<evidence type="ECO:0000259" key="1">
    <source>
        <dbReference type="Pfam" id="PF14488"/>
    </source>
</evidence>
<evidence type="ECO:0000313" key="3">
    <source>
        <dbReference type="Proteomes" id="UP000245959"/>
    </source>
</evidence>
<dbReference type="InterPro" id="IPR027849">
    <property type="entry name" value="DUF4434"/>
</dbReference>
<protein>
    <submittedName>
        <fullName evidence="2">Uncharacterized protein DUF4434</fullName>
    </submittedName>
</protein>
<sequence length="349" mass="40321">MSQIHSASAGTRLITGTFLQLDHWDDQEGRRFQEQLRSLTPDHWRQMLHDMAAIGIDTLIFQQGTDAREGVENTRAYYPSANWPNPDWMRGKERLYSEIIEEADALGMKVFHAIYSMYWPDPTTRTAEAITLAERLLLELQELYAAHPSFAGWYWTYEYPPSSPAGRDALQKIVPAVRKLSEAPFLIAPNADRSMCATILQDIDVDIIAYQDSVGLGVEPDIFNRYARADRFRSLARLPFLYEELRYAHNAWNAPNAWNSYRRARGRTRLWNDLEIWEFDCHKELIPTELSRIAAQLELTAPFVDKQIIYQYPGLMHHPDHPVKVGGERAATLYENYALYREAVLAGRK</sequence>
<proteinExistence type="predicted"/>
<accession>A0A2U1BAA0</accession>
<dbReference type="Pfam" id="PF14488">
    <property type="entry name" value="DUF4434"/>
    <property type="match status" value="1"/>
</dbReference>
<dbReference type="GeneID" id="78293962"/>
<name>A0A2U1BAA0_9BACT</name>
<dbReference type="RefSeq" id="WP_116882629.1">
    <property type="nucleotide sequence ID" value="NZ_CABMMC010000130.1"/>
</dbReference>
<organism evidence="2 3">
    <name type="scientific">Victivallis vadensis</name>
    <dbReference type="NCBI Taxonomy" id="172901"/>
    <lineage>
        <taxon>Bacteria</taxon>
        <taxon>Pseudomonadati</taxon>
        <taxon>Lentisphaerota</taxon>
        <taxon>Lentisphaeria</taxon>
        <taxon>Victivallales</taxon>
        <taxon>Victivallaceae</taxon>
        <taxon>Victivallis</taxon>
    </lineage>
</organism>
<evidence type="ECO:0000313" key="2">
    <source>
        <dbReference type="EMBL" id="PVY45604.1"/>
    </source>
</evidence>
<dbReference type="OrthoDB" id="6044697at2"/>